<feature type="region of interest" description="Disordered" evidence="1">
    <location>
        <begin position="1"/>
        <end position="33"/>
    </location>
</feature>
<dbReference type="AlphaFoldDB" id="A0A382AXF8"/>
<sequence length="33" mass="3494">VRGGYTTKPPRARLIMASSPVQPPDSVRLGAQS</sequence>
<organism evidence="2">
    <name type="scientific">marine metagenome</name>
    <dbReference type="NCBI Taxonomy" id="408172"/>
    <lineage>
        <taxon>unclassified sequences</taxon>
        <taxon>metagenomes</taxon>
        <taxon>ecological metagenomes</taxon>
    </lineage>
</organism>
<gene>
    <name evidence="2" type="ORF">METZ01_LOCUS158547</name>
</gene>
<name>A0A382AXF8_9ZZZZ</name>
<dbReference type="EMBL" id="UINC01027078">
    <property type="protein sequence ID" value="SVB05693.1"/>
    <property type="molecule type" value="Genomic_DNA"/>
</dbReference>
<proteinExistence type="predicted"/>
<protein>
    <submittedName>
        <fullName evidence="2">Uncharacterized protein</fullName>
    </submittedName>
</protein>
<evidence type="ECO:0000313" key="2">
    <source>
        <dbReference type="EMBL" id="SVB05693.1"/>
    </source>
</evidence>
<evidence type="ECO:0000256" key="1">
    <source>
        <dbReference type="SAM" id="MobiDB-lite"/>
    </source>
</evidence>
<feature type="non-terminal residue" evidence="2">
    <location>
        <position position="1"/>
    </location>
</feature>
<reference evidence="2" key="1">
    <citation type="submission" date="2018-05" db="EMBL/GenBank/DDBJ databases">
        <authorList>
            <person name="Lanie J.A."/>
            <person name="Ng W.-L."/>
            <person name="Kazmierczak K.M."/>
            <person name="Andrzejewski T.M."/>
            <person name="Davidsen T.M."/>
            <person name="Wayne K.J."/>
            <person name="Tettelin H."/>
            <person name="Glass J.I."/>
            <person name="Rusch D."/>
            <person name="Podicherti R."/>
            <person name="Tsui H.-C.T."/>
            <person name="Winkler M.E."/>
        </authorList>
    </citation>
    <scope>NUCLEOTIDE SEQUENCE</scope>
</reference>
<accession>A0A382AXF8</accession>